<dbReference type="GO" id="GO:0003723">
    <property type="term" value="F:RNA binding"/>
    <property type="evidence" value="ECO:0007669"/>
    <property type="project" value="TreeGrafter"/>
</dbReference>
<dbReference type="GO" id="GO:0005524">
    <property type="term" value="F:ATP binding"/>
    <property type="evidence" value="ECO:0007669"/>
    <property type="project" value="UniProtKB-KW"/>
</dbReference>
<dbReference type="SUPFAM" id="SSF52954">
    <property type="entry name" value="Class II aaRS ABD-related"/>
    <property type="match status" value="1"/>
</dbReference>
<dbReference type="EC" id="6.1.1.21" evidence="2"/>
<evidence type="ECO:0000256" key="6">
    <source>
        <dbReference type="ARBA" id="ARBA00022917"/>
    </source>
</evidence>
<evidence type="ECO:0000256" key="1">
    <source>
        <dbReference type="ARBA" id="ARBA00008226"/>
    </source>
</evidence>
<evidence type="ECO:0000256" key="4">
    <source>
        <dbReference type="ARBA" id="ARBA00022741"/>
    </source>
</evidence>
<dbReference type="SUPFAM" id="SSF55681">
    <property type="entry name" value="Class II aaRS and biotin synthetases"/>
    <property type="match status" value="1"/>
</dbReference>
<reference evidence="11" key="1">
    <citation type="submission" date="2020-11" db="EMBL/GenBank/DDBJ databases">
        <authorList>
            <person name="Tran Van P."/>
        </authorList>
    </citation>
    <scope>NUCLEOTIDE SEQUENCE</scope>
</reference>
<dbReference type="PANTHER" id="PTHR11476:SF7">
    <property type="entry name" value="HISTIDINE--TRNA LIGASE"/>
    <property type="match status" value="1"/>
</dbReference>
<dbReference type="InterPro" id="IPR033656">
    <property type="entry name" value="HisRS_anticodon"/>
</dbReference>
<evidence type="ECO:0000259" key="10">
    <source>
        <dbReference type="Pfam" id="PF13393"/>
    </source>
</evidence>
<evidence type="ECO:0000256" key="2">
    <source>
        <dbReference type="ARBA" id="ARBA00012815"/>
    </source>
</evidence>
<dbReference type="OrthoDB" id="1906957at2759"/>
<dbReference type="Gene3D" id="3.40.50.800">
    <property type="entry name" value="Anticodon-binding domain"/>
    <property type="match status" value="1"/>
</dbReference>
<organism evidence="11">
    <name type="scientific">Cyprideis torosa</name>
    <dbReference type="NCBI Taxonomy" id="163714"/>
    <lineage>
        <taxon>Eukaryota</taxon>
        <taxon>Metazoa</taxon>
        <taxon>Ecdysozoa</taxon>
        <taxon>Arthropoda</taxon>
        <taxon>Crustacea</taxon>
        <taxon>Oligostraca</taxon>
        <taxon>Ostracoda</taxon>
        <taxon>Podocopa</taxon>
        <taxon>Podocopida</taxon>
        <taxon>Cytherocopina</taxon>
        <taxon>Cytheroidea</taxon>
        <taxon>Cytherideidae</taxon>
        <taxon>Cyprideis</taxon>
    </lineage>
</organism>
<dbReference type="EMBL" id="OB660059">
    <property type="protein sequence ID" value="CAD7222444.1"/>
    <property type="molecule type" value="Genomic_DNA"/>
</dbReference>
<dbReference type="Pfam" id="PF03129">
    <property type="entry name" value="HGTP_anticodon"/>
    <property type="match status" value="1"/>
</dbReference>
<dbReference type="FunFam" id="3.40.50.800:FF:000008">
    <property type="entry name" value="histidine--tRNA ligase, cytoplasmic isoform X1"/>
    <property type="match status" value="1"/>
</dbReference>
<dbReference type="InterPro" id="IPR041715">
    <property type="entry name" value="HisRS-like_core"/>
</dbReference>
<dbReference type="AlphaFoldDB" id="A0A7R8W2D7"/>
<dbReference type="Gene3D" id="3.30.930.10">
    <property type="entry name" value="Bira Bifunctional Protein, Domain 2"/>
    <property type="match status" value="2"/>
</dbReference>
<evidence type="ECO:0000313" key="11">
    <source>
        <dbReference type="EMBL" id="CAD7222444.1"/>
    </source>
</evidence>
<keyword evidence="3" id="KW-0436">Ligase</keyword>
<dbReference type="GO" id="GO:0006427">
    <property type="term" value="P:histidyl-tRNA aminoacylation"/>
    <property type="evidence" value="ECO:0007669"/>
    <property type="project" value="TreeGrafter"/>
</dbReference>
<dbReference type="GO" id="GO:0004821">
    <property type="term" value="F:histidine-tRNA ligase activity"/>
    <property type="evidence" value="ECO:0007669"/>
    <property type="project" value="UniProtKB-EC"/>
</dbReference>
<keyword evidence="6" id="KW-0648">Protein biosynthesis</keyword>
<keyword evidence="5" id="KW-0067">ATP-binding</keyword>
<dbReference type="InterPro" id="IPR036621">
    <property type="entry name" value="Anticodon-bd_dom_sf"/>
</dbReference>
<keyword evidence="7" id="KW-0030">Aminoacyl-tRNA synthetase</keyword>
<dbReference type="PANTHER" id="PTHR11476">
    <property type="entry name" value="HISTIDYL-TRNA SYNTHETASE"/>
    <property type="match status" value="1"/>
</dbReference>
<name>A0A7R8W2D7_9CRUS</name>
<keyword evidence="4" id="KW-0547">Nucleotide-binding</keyword>
<comment type="catalytic activity">
    <reaction evidence="8">
        <text>tRNA(His) + L-histidine + ATP = L-histidyl-tRNA(His) + AMP + diphosphate + H(+)</text>
        <dbReference type="Rhea" id="RHEA:17313"/>
        <dbReference type="Rhea" id="RHEA-COMP:9665"/>
        <dbReference type="Rhea" id="RHEA-COMP:9689"/>
        <dbReference type="ChEBI" id="CHEBI:15378"/>
        <dbReference type="ChEBI" id="CHEBI:30616"/>
        <dbReference type="ChEBI" id="CHEBI:33019"/>
        <dbReference type="ChEBI" id="CHEBI:57595"/>
        <dbReference type="ChEBI" id="CHEBI:78442"/>
        <dbReference type="ChEBI" id="CHEBI:78527"/>
        <dbReference type="ChEBI" id="CHEBI:456215"/>
        <dbReference type="EC" id="6.1.1.21"/>
    </reaction>
</comment>
<feature type="domain" description="Anticodon-binding" evidence="9">
    <location>
        <begin position="375"/>
        <end position="464"/>
    </location>
</feature>
<accession>A0A7R8W2D7</accession>
<evidence type="ECO:0000256" key="3">
    <source>
        <dbReference type="ARBA" id="ARBA00022598"/>
    </source>
</evidence>
<evidence type="ECO:0000256" key="8">
    <source>
        <dbReference type="ARBA" id="ARBA00047639"/>
    </source>
</evidence>
<dbReference type="GO" id="GO:0032543">
    <property type="term" value="P:mitochondrial translation"/>
    <property type="evidence" value="ECO:0007669"/>
    <property type="project" value="TreeGrafter"/>
</dbReference>
<evidence type="ECO:0000256" key="5">
    <source>
        <dbReference type="ARBA" id="ARBA00022840"/>
    </source>
</evidence>
<feature type="domain" description="Class II Histidinyl-tRNA synthetase (HisRS)-like catalytic core" evidence="10">
    <location>
        <begin position="149"/>
        <end position="355"/>
    </location>
</feature>
<evidence type="ECO:0000259" key="9">
    <source>
        <dbReference type="Pfam" id="PF03129"/>
    </source>
</evidence>
<dbReference type="Pfam" id="PF13393">
    <property type="entry name" value="tRNA-synt_His"/>
    <property type="match status" value="1"/>
</dbReference>
<proteinExistence type="inferred from homology"/>
<dbReference type="InterPro" id="IPR045864">
    <property type="entry name" value="aa-tRNA-synth_II/BPL/LPL"/>
</dbReference>
<dbReference type="InterPro" id="IPR004154">
    <property type="entry name" value="Anticodon-bd"/>
</dbReference>
<comment type="similarity">
    <text evidence="1">Belongs to the class-II aminoacyl-tRNA synthetase family.</text>
</comment>
<dbReference type="GO" id="GO:0005739">
    <property type="term" value="C:mitochondrion"/>
    <property type="evidence" value="ECO:0007669"/>
    <property type="project" value="TreeGrafter"/>
</dbReference>
<sequence>MESGVHPGLLKVGWSVNLPKGEFATRCIPDPADFCHIADFHLADLPPGGFPSGGFPSGGFPSGGFPSGGFPSGGFPSGGFATRRFRLQAELSPPSGFTIVTFAIGDTLHVAPCITEAIEELQLIKSQMEVGVDSKLLLKTAKGTRDYGPQEMILRQEVLGKIIKIFKLHDIGGFVTKLNHRQVLDGMFELCGVPSDKFRTICSAVDKLDKTPWEEVRSEMVNEKGLSSETADKIGEFVKLSGGVELVDQMLKGPLAQNPSAKSGLEAMKLCLRYCELYGVSERVKFDMSLARGLDYYTGLIYESVLTGSEPADVKGEGPIGSVAAGGRYDNLVGVFTSKGKSVPCVGVSIGVERIFSILEAKTKQAARRTTETEVFVASAQKGLLEERMKVARDLWEAGINTELSHKKNPKLLDQLQHCETSGIPIVIILGESELQRGVVKFRKVESREEQEVERSAMLDHVKTLLCS</sequence>
<protein>
    <recommendedName>
        <fullName evidence="2">histidine--tRNA ligase</fullName>
        <ecNumber evidence="2">6.1.1.21</ecNumber>
    </recommendedName>
</protein>
<dbReference type="CDD" id="cd00859">
    <property type="entry name" value="HisRS_anticodon"/>
    <property type="match status" value="1"/>
</dbReference>
<dbReference type="GO" id="GO:0005829">
    <property type="term" value="C:cytosol"/>
    <property type="evidence" value="ECO:0007669"/>
    <property type="project" value="TreeGrafter"/>
</dbReference>
<evidence type="ECO:0000256" key="7">
    <source>
        <dbReference type="ARBA" id="ARBA00023146"/>
    </source>
</evidence>
<gene>
    <name evidence="11" type="ORF">CTOB1V02_LOCUS452</name>
</gene>